<dbReference type="Pfam" id="PF13387">
    <property type="entry name" value="Lnb_N"/>
    <property type="match status" value="1"/>
</dbReference>
<organism evidence="4 5">
    <name type="scientific">Pseudolysobacter antarcticus</name>
    <dbReference type="NCBI Taxonomy" id="2511995"/>
    <lineage>
        <taxon>Bacteria</taxon>
        <taxon>Pseudomonadati</taxon>
        <taxon>Pseudomonadota</taxon>
        <taxon>Gammaproteobacteria</taxon>
        <taxon>Lysobacterales</taxon>
        <taxon>Rhodanobacteraceae</taxon>
        <taxon>Pseudolysobacter</taxon>
    </lineage>
</organism>
<keyword evidence="1" id="KW-1133">Transmembrane helix</keyword>
<dbReference type="Pfam" id="PF25221">
    <property type="entry name" value="5TMH_Lnb"/>
    <property type="match status" value="1"/>
</dbReference>
<keyword evidence="5" id="KW-1185">Reference proteome</keyword>
<protein>
    <submittedName>
        <fullName evidence="4">DUF4105 domain-containing protein</fullName>
    </submittedName>
</protein>
<accession>A0A411HHC4</accession>
<dbReference type="KEGG" id="xbc:ELE36_05140"/>
<dbReference type="InterPro" id="IPR057436">
    <property type="entry name" value="5TMH_Lnb"/>
</dbReference>
<name>A0A411HHC4_9GAMM</name>
<evidence type="ECO:0000259" key="3">
    <source>
        <dbReference type="Pfam" id="PF25221"/>
    </source>
</evidence>
<feature type="transmembrane region" description="Helical" evidence="1">
    <location>
        <begin position="283"/>
        <end position="303"/>
    </location>
</feature>
<feature type="transmembrane region" description="Helical" evidence="1">
    <location>
        <begin position="351"/>
        <end position="370"/>
    </location>
</feature>
<feature type="transmembrane region" description="Helical" evidence="1">
    <location>
        <begin position="315"/>
        <end position="339"/>
    </location>
</feature>
<dbReference type="Proteomes" id="UP000291562">
    <property type="component" value="Chromosome"/>
</dbReference>
<evidence type="ECO:0000259" key="2">
    <source>
        <dbReference type="Pfam" id="PF13387"/>
    </source>
</evidence>
<feature type="domain" description="Lnb N-terminal periplasmic" evidence="2">
    <location>
        <begin position="43"/>
        <end position="191"/>
    </location>
</feature>
<dbReference type="EMBL" id="CP035704">
    <property type="protein sequence ID" value="QBB69804.1"/>
    <property type="molecule type" value="Genomic_DNA"/>
</dbReference>
<feature type="transmembrane region" description="Helical" evidence="1">
    <location>
        <begin position="382"/>
        <end position="402"/>
    </location>
</feature>
<dbReference type="OrthoDB" id="319167at2"/>
<dbReference type="AlphaFoldDB" id="A0A411HHC4"/>
<feature type="domain" description="Lnb-like transmembrane" evidence="3">
    <location>
        <begin position="306"/>
        <end position="395"/>
    </location>
</feature>
<keyword evidence="1" id="KW-0812">Transmembrane</keyword>
<evidence type="ECO:0000313" key="5">
    <source>
        <dbReference type="Proteomes" id="UP000291562"/>
    </source>
</evidence>
<evidence type="ECO:0000256" key="1">
    <source>
        <dbReference type="SAM" id="Phobius"/>
    </source>
</evidence>
<evidence type="ECO:0000313" key="4">
    <source>
        <dbReference type="EMBL" id="QBB69804.1"/>
    </source>
</evidence>
<sequence>MSFASASTRLEVRVDVSHRRCLSLIARFFLLFFPISLGHADEANWTAGQPGENLNIALVTFGPGEEIWERFGHNALLVEDRNTGEARTYNYGIFDFGEADFLPNFLRGIMRYRMDVNEANQDLAVYTAEGRWIQRQDLNLSPAQRLKLDQFLQWNLRPENAHYRYDYFRSNCSTKVRDALNLALGDTLHLQTASPSRGFSYRMDALRLMRPEFWAMIGMDIGLGPLADQRLSFWDESFVPTELMRHLRELSVHDDAGQSVPLVARDVLLAKAAIPDPPEFAPYWVWQFFAIGIAFSLLLIWLAKRRDRSWARYSLATLSSVSVLMLGLSGLLLIVLWAFTEHQFAWRNENLLLFNPLCLLLLPSWIASARARWLPSRFARRLTVLIVVLAAFAWFAKILPWFPQDNRQWIALLLPVHVALLLAQNYARHRRG</sequence>
<feature type="transmembrane region" description="Helical" evidence="1">
    <location>
        <begin position="408"/>
        <end position="427"/>
    </location>
</feature>
<dbReference type="InterPro" id="IPR025178">
    <property type="entry name" value="Lnb_N"/>
</dbReference>
<proteinExistence type="predicted"/>
<keyword evidence="1" id="KW-0472">Membrane</keyword>
<reference evidence="4 5" key="1">
    <citation type="submission" date="2019-01" db="EMBL/GenBank/DDBJ databases">
        <title>Pseudolysobacter antarctica gen. nov., sp. nov., isolated from Fildes Peninsula, Antarctica.</title>
        <authorList>
            <person name="Wei Z."/>
            <person name="Peng F."/>
        </authorList>
    </citation>
    <scope>NUCLEOTIDE SEQUENCE [LARGE SCALE GENOMIC DNA]</scope>
    <source>
        <strain evidence="4 5">AQ6-296</strain>
    </source>
</reference>
<gene>
    <name evidence="4" type="ORF">ELE36_05140</name>
</gene>